<dbReference type="Gene3D" id="3.60.15.10">
    <property type="entry name" value="Ribonuclease Z/Hydroxyacylglutathione hydrolase-like"/>
    <property type="match status" value="1"/>
</dbReference>
<evidence type="ECO:0000313" key="10">
    <source>
        <dbReference type="EMBL" id="VFJ61755.1"/>
    </source>
</evidence>
<evidence type="ECO:0000256" key="3">
    <source>
        <dbReference type="ARBA" id="ARBA00022630"/>
    </source>
</evidence>
<keyword evidence="2" id="KW-0813">Transport</keyword>
<feature type="region of interest" description="Disordered" evidence="7">
    <location>
        <begin position="245"/>
        <end position="319"/>
    </location>
</feature>
<keyword evidence="6" id="KW-0408">Iron</keyword>
<evidence type="ECO:0000256" key="6">
    <source>
        <dbReference type="ARBA" id="ARBA00023004"/>
    </source>
</evidence>
<keyword evidence="4" id="KW-0288">FMN</keyword>
<accession>A0A450T5N9</accession>
<dbReference type="InterPro" id="IPR036866">
    <property type="entry name" value="RibonucZ/Hydroxyglut_hydro"/>
</dbReference>
<feature type="domain" description="Flavodoxin-like" evidence="8">
    <location>
        <begin position="152"/>
        <end position="201"/>
    </location>
</feature>
<dbReference type="CDD" id="cd07709">
    <property type="entry name" value="flavodiiron_proteins_MBL-fold"/>
    <property type="match status" value="1"/>
</dbReference>
<dbReference type="AlphaFoldDB" id="A0A450T5N9"/>
<dbReference type="GO" id="GO:0009055">
    <property type="term" value="F:electron transfer activity"/>
    <property type="evidence" value="ECO:0007669"/>
    <property type="project" value="InterPro"/>
</dbReference>
<dbReference type="Pfam" id="PF19583">
    <property type="entry name" value="ODP"/>
    <property type="match status" value="1"/>
</dbReference>
<reference evidence="10" key="1">
    <citation type="submission" date="2019-02" db="EMBL/GenBank/DDBJ databases">
        <authorList>
            <person name="Gruber-Vodicka R. H."/>
            <person name="Seah K. B. B."/>
        </authorList>
    </citation>
    <scope>NUCLEOTIDE SEQUENCE</scope>
    <source>
        <strain evidence="10">BECK_BZ15</strain>
    </source>
</reference>
<organism evidence="10">
    <name type="scientific">Candidatus Kentrum sp. FW</name>
    <dbReference type="NCBI Taxonomy" id="2126338"/>
    <lineage>
        <taxon>Bacteria</taxon>
        <taxon>Pseudomonadati</taxon>
        <taxon>Pseudomonadota</taxon>
        <taxon>Gammaproteobacteria</taxon>
        <taxon>Candidatus Kentrum</taxon>
    </lineage>
</organism>
<evidence type="ECO:0000256" key="4">
    <source>
        <dbReference type="ARBA" id="ARBA00022643"/>
    </source>
</evidence>
<dbReference type="Gene3D" id="3.40.50.360">
    <property type="match status" value="1"/>
</dbReference>
<dbReference type="InterPro" id="IPR051285">
    <property type="entry name" value="NADH_oxidoreductase_modular"/>
</dbReference>
<evidence type="ECO:0000256" key="7">
    <source>
        <dbReference type="SAM" id="MobiDB-lite"/>
    </source>
</evidence>
<protein>
    <submittedName>
        <fullName evidence="10">Uncharacterized protein</fullName>
    </submittedName>
</protein>
<dbReference type="InterPro" id="IPR001226">
    <property type="entry name" value="Flavodoxin_CS"/>
</dbReference>
<dbReference type="Pfam" id="PF00258">
    <property type="entry name" value="Flavodoxin_1"/>
    <property type="match status" value="1"/>
</dbReference>
<comment type="cofactor">
    <cofactor evidence="1">
        <name>FMN</name>
        <dbReference type="ChEBI" id="CHEBI:58210"/>
    </cofactor>
</comment>
<keyword evidence="5" id="KW-0249">Electron transport</keyword>
<dbReference type="PANTHER" id="PTHR32145:SF11">
    <property type="entry name" value="DIFLAVIN FLAVOPROTEIN A 2-RELATED"/>
    <property type="match status" value="1"/>
</dbReference>
<keyword evidence="3" id="KW-0285">Flavoprotein</keyword>
<evidence type="ECO:0000259" key="9">
    <source>
        <dbReference type="Pfam" id="PF19583"/>
    </source>
</evidence>
<dbReference type="InterPro" id="IPR045761">
    <property type="entry name" value="ODP_dom"/>
</dbReference>
<feature type="domain" description="ODP" evidence="9">
    <location>
        <begin position="20"/>
        <end position="117"/>
    </location>
</feature>
<name>A0A450T5N9_9GAMM</name>
<evidence type="ECO:0000256" key="1">
    <source>
        <dbReference type="ARBA" id="ARBA00001917"/>
    </source>
</evidence>
<sequence length="319" mass="35223">MLKAPLKSSVESIEYTAVGTGDEIELGGRTLRFLNTPFLHWPDTQCTYLAEEGVLFSGDIFGCHYCDRRLFDDLAGDFDFSFDYYHARIMRPFKAHLLEALELIEPLEPECIAPAHGPILRERPGRYIDRYWTLSGDRISGEEIPGERALVIFYASAYGNTARMAEEIGAGAGSVEGIKVSLYDIEGSEIDPFVDLIEADRRPVAGFPHHQWRRGKASVGSTFFPGGHQHQGEAWGSLRLLRLDGRGGPPDRGTPARTQDARSQGGIAHQADPHGRGTGGMPRIRAGYCQGTGADRQRYEPTSVRRFVKSDSLAKPSGK</sequence>
<evidence type="ECO:0000256" key="2">
    <source>
        <dbReference type="ARBA" id="ARBA00022448"/>
    </source>
</evidence>
<dbReference type="InterPro" id="IPR008254">
    <property type="entry name" value="Flavodoxin/NO_synth"/>
</dbReference>
<dbReference type="EMBL" id="CAADEW010000117">
    <property type="protein sequence ID" value="VFJ61755.1"/>
    <property type="molecule type" value="Genomic_DNA"/>
</dbReference>
<dbReference type="GO" id="GO:0010181">
    <property type="term" value="F:FMN binding"/>
    <property type="evidence" value="ECO:0007669"/>
    <property type="project" value="InterPro"/>
</dbReference>
<dbReference type="PROSITE" id="PS00201">
    <property type="entry name" value="FLAVODOXIN"/>
    <property type="match status" value="1"/>
</dbReference>
<dbReference type="SUPFAM" id="SSF56281">
    <property type="entry name" value="Metallo-hydrolase/oxidoreductase"/>
    <property type="match status" value="1"/>
</dbReference>
<evidence type="ECO:0000259" key="8">
    <source>
        <dbReference type="Pfam" id="PF00258"/>
    </source>
</evidence>
<dbReference type="PANTHER" id="PTHR32145">
    <property type="entry name" value="DIFLAVIN FLAVOPROTEIN A 2-RELATED"/>
    <property type="match status" value="1"/>
</dbReference>
<proteinExistence type="predicted"/>
<evidence type="ECO:0000256" key="5">
    <source>
        <dbReference type="ARBA" id="ARBA00022982"/>
    </source>
</evidence>
<dbReference type="InterPro" id="IPR029039">
    <property type="entry name" value="Flavoprotein-like_sf"/>
</dbReference>
<gene>
    <name evidence="10" type="ORF">BECKFW1821A_GA0114235_111710</name>
</gene>